<proteinExistence type="predicted"/>
<dbReference type="EMBL" id="CP041659">
    <property type="protein sequence ID" value="QDP19709.1"/>
    <property type="molecule type" value="Genomic_DNA"/>
</dbReference>
<dbReference type="OrthoDB" id="7202530at2"/>
<keyword evidence="3" id="KW-1185">Reference proteome</keyword>
<evidence type="ECO:0000256" key="1">
    <source>
        <dbReference type="SAM" id="Phobius"/>
    </source>
</evidence>
<keyword evidence="1" id="KW-0472">Membrane</keyword>
<accession>A0A516IS69</accession>
<name>A0A516IS69_9SPHN</name>
<dbReference type="Proteomes" id="UP000321857">
    <property type="component" value="Chromosome"/>
</dbReference>
<dbReference type="AlphaFoldDB" id="A0A516IS69"/>
<dbReference type="RefSeq" id="WP_147494158.1">
    <property type="nucleotide sequence ID" value="NZ_CP041659.1"/>
</dbReference>
<dbReference type="InterPro" id="IPR017026">
    <property type="entry name" value="ImuA"/>
</dbReference>
<evidence type="ECO:0008006" key="4">
    <source>
        <dbReference type="Google" id="ProtNLM"/>
    </source>
</evidence>
<feature type="transmembrane region" description="Helical" evidence="1">
    <location>
        <begin position="64"/>
        <end position="84"/>
    </location>
</feature>
<evidence type="ECO:0000313" key="3">
    <source>
        <dbReference type="Proteomes" id="UP000321857"/>
    </source>
</evidence>
<dbReference type="KEGG" id="sxa:FMM02_06905"/>
<keyword evidence="1" id="KW-1133">Transmembrane helix</keyword>
<dbReference type="SUPFAM" id="SSF52540">
    <property type="entry name" value="P-loop containing nucleoside triphosphate hydrolases"/>
    <property type="match status" value="1"/>
</dbReference>
<dbReference type="InterPro" id="IPR027417">
    <property type="entry name" value="P-loop_NTPase"/>
</dbReference>
<evidence type="ECO:0000313" key="2">
    <source>
        <dbReference type="EMBL" id="QDP19709.1"/>
    </source>
</evidence>
<protein>
    <recommendedName>
        <fullName evidence="4">Protein ImuA</fullName>
    </recommendedName>
</protein>
<dbReference type="Gene3D" id="3.40.50.300">
    <property type="entry name" value="P-loop containing nucleotide triphosphate hydrolases"/>
    <property type="match status" value="1"/>
</dbReference>
<reference evidence="2 3" key="1">
    <citation type="submission" date="2019-07" db="EMBL/GenBank/DDBJ databases">
        <title>Sphingomonas AE3 Genome sequencing and assembly.</title>
        <authorList>
            <person name="Kim H."/>
        </authorList>
    </citation>
    <scope>NUCLEOTIDE SEQUENCE [LARGE SCALE GENOMIC DNA]</scope>
    <source>
        <strain evidence="2 3">AE3</strain>
    </source>
</reference>
<gene>
    <name evidence="2" type="ORF">FMM02_06905</name>
</gene>
<organism evidence="2 3">
    <name type="scientific">Sphingomonas xanthus</name>
    <dbReference type="NCBI Taxonomy" id="2594473"/>
    <lineage>
        <taxon>Bacteria</taxon>
        <taxon>Pseudomonadati</taxon>
        <taxon>Pseudomonadota</taxon>
        <taxon>Alphaproteobacteria</taxon>
        <taxon>Sphingomonadales</taxon>
        <taxon>Sphingomonadaceae</taxon>
        <taxon>Sphingomonas</taxon>
    </lineage>
</organism>
<sequence length="262" mass="27533">MRESDDLQAMLRRRLAHLAGNTRRIEAGRIPSGHARLDGALGGGFARGCVHELFAAESDDGTSAAGLAAMLALLISAGGPILWLRTDESARRGGTLHAPGFAGLGGDPATLLIAQAPDVATLLRGAADAARTSGLDALIVECRGRCPALDLTASRRLALAAERSGATLFLLRADADPVPSAAETRWAVAAAPSRALEAGAPGLPALDIELLRRRAGPAGMRWRLEWDRDRQSFLDPALPGAVVSLSSRRPVAPDAERWRRRA</sequence>
<dbReference type="PIRSF" id="PIRSF034285">
    <property type="entry name" value="UCP034285"/>
    <property type="match status" value="1"/>
</dbReference>
<keyword evidence="1" id="KW-0812">Transmembrane</keyword>